<sequence>MIKFIKDQIKCFQCRVALRKQTRPSDKFLNQCRQLFLDKICPAPIENVRMAKSFGLIYRYGLFSFFGCMFILSGMVVFADMTNVGYGHSLYSFKRFGESVRIKLVPQAGQPSLHQEFAERRLEEMKAIKGNTIPASATEQVKNQNQSILTQNKEVEQLSQQMHQEINLIFSDVEANRIEPARIKIICNDIARILNDDEESLTEIPTKFQQESRNKLNINCAGFLDP</sequence>
<gene>
    <name evidence="2" type="ORF">A2174_00875</name>
</gene>
<accession>A0A1G2F7T1</accession>
<proteinExistence type="predicted"/>
<evidence type="ECO:0000256" key="1">
    <source>
        <dbReference type="SAM" id="Phobius"/>
    </source>
</evidence>
<organism evidence="2 3">
    <name type="scientific">Candidatus Portnoybacteria bacterium RBG_13_41_18</name>
    <dbReference type="NCBI Taxonomy" id="1801991"/>
    <lineage>
        <taxon>Bacteria</taxon>
        <taxon>Candidatus Portnoyibacteriota</taxon>
    </lineage>
</organism>
<evidence type="ECO:0000313" key="3">
    <source>
        <dbReference type="Proteomes" id="UP000177725"/>
    </source>
</evidence>
<name>A0A1G2F7T1_9BACT</name>
<dbReference type="AlphaFoldDB" id="A0A1G2F7T1"/>
<reference evidence="2 3" key="1">
    <citation type="journal article" date="2016" name="Nat. Commun.">
        <title>Thousands of microbial genomes shed light on interconnected biogeochemical processes in an aquifer system.</title>
        <authorList>
            <person name="Anantharaman K."/>
            <person name="Brown C.T."/>
            <person name="Hug L.A."/>
            <person name="Sharon I."/>
            <person name="Castelle C.J."/>
            <person name="Probst A.J."/>
            <person name="Thomas B.C."/>
            <person name="Singh A."/>
            <person name="Wilkins M.J."/>
            <person name="Karaoz U."/>
            <person name="Brodie E.L."/>
            <person name="Williams K.H."/>
            <person name="Hubbard S.S."/>
            <person name="Banfield J.F."/>
        </authorList>
    </citation>
    <scope>NUCLEOTIDE SEQUENCE [LARGE SCALE GENOMIC DNA]</scope>
</reference>
<keyword evidence="1" id="KW-1133">Transmembrane helix</keyword>
<evidence type="ECO:0008006" key="4">
    <source>
        <dbReference type="Google" id="ProtNLM"/>
    </source>
</evidence>
<dbReference type="EMBL" id="MHMV01000032">
    <property type="protein sequence ID" value="OGZ34114.1"/>
    <property type="molecule type" value="Genomic_DNA"/>
</dbReference>
<keyword evidence="1" id="KW-0472">Membrane</keyword>
<keyword evidence="1" id="KW-0812">Transmembrane</keyword>
<feature type="transmembrane region" description="Helical" evidence="1">
    <location>
        <begin position="57"/>
        <end position="79"/>
    </location>
</feature>
<protein>
    <recommendedName>
        <fullName evidence="4">DUF5667 domain-containing protein</fullName>
    </recommendedName>
</protein>
<comment type="caution">
    <text evidence="2">The sequence shown here is derived from an EMBL/GenBank/DDBJ whole genome shotgun (WGS) entry which is preliminary data.</text>
</comment>
<dbReference type="Proteomes" id="UP000177725">
    <property type="component" value="Unassembled WGS sequence"/>
</dbReference>
<evidence type="ECO:0000313" key="2">
    <source>
        <dbReference type="EMBL" id="OGZ34114.1"/>
    </source>
</evidence>